<feature type="domain" description="ORC1/DEAH AAA+ ATPase" evidence="2">
    <location>
        <begin position="262"/>
        <end position="380"/>
    </location>
</feature>
<proteinExistence type="predicted"/>
<reference evidence="3 4" key="1">
    <citation type="submission" date="2018-12" db="EMBL/GenBank/DDBJ databases">
        <title>Genome Sequence of Candidatus Viridilinea halotolerans isolated from saline sulfide-rich spring.</title>
        <authorList>
            <person name="Grouzdev D.S."/>
            <person name="Burganskaya E.I."/>
            <person name="Krutkina M.S."/>
            <person name="Sukhacheva M.V."/>
            <person name="Gorlenko V.M."/>
        </authorList>
    </citation>
    <scope>NUCLEOTIDE SEQUENCE [LARGE SCALE GENOMIC DNA]</scope>
    <source>
        <strain evidence="3">Chok-6</strain>
    </source>
</reference>
<feature type="compositionally biased region" description="Polar residues" evidence="1">
    <location>
        <begin position="31"/>
        <end position="40"/>
    </location>
</feature>
<evidence type="ECO:0000313" key="3">
    <source>
        <dbReference type="EMBL" id="RRR66289.1"/>
    </source>
</evidence>
<comment type="caution">
    <text evidence="3">The sequence shown here is derived from an EMBL/GenBank/DDBJ whole genome shotgun (WGS) entry which is preliminary data.</text>
</comment>
<dbReference type="InterPro" id="IPR027417">
    <property type="entry name" value="P-loop_NTPase"/>
</dbReference>
<dbReference type="PANTHER" id="PTHR34301">
    <property type="entry name" value="DNA-BINDING PROTEIN-RELATED"/>
    <property type="match status" value="1"/>
</dbReference>
<dbReference type="InterPro" id="IPR049945">
    <property type="entry name" value="AAA_22"/>
</dbReference>
<evidence type="ECO:0000313" key="4">
    <source>
        <dbReference type="Proteomes" id="UP000280307"/>
    </source>
</evidence>
<dbReference type="AlphaFoldDB" id="A0A426TRQ6"/>
<dbReference type="GO" id="GO:0016887">
    <property type="term" value="F:ATP hydrolysis activity"/>
    <property type="evidence" value="ECO:0007669"/>
    <property type="project" value="InterPro"/>
</dbReference>
<gene>
    <name evidence="3" type="ORF">EI684_20995</name>
</gene>
<protein>
    <recommendedName>
        <fullName evidence="2">ORC1/DEAH AAA+ ATPase domain-containing protein</fullName>
    </recommendedName>
</protein>
<dbReference type="Pfam" id="PF13401">
    <property type="entry name" value="AAA_22"/>
    <property type="match status" value="1"/>
</dbReference>
<organism evidence="3 4">
    <name type="scientific">Candidatus Viridilinea halotolerans</name>
    <dbReference type="NCBI Taxonomy" id="2491704"/>
    <lineage>
        <taxon>Bacteria</taxon>
        <taxon>Bacillati</taxon>
        <taxon>Chloroflexota</taxon>
        <taxon>Chloroflexia</taxon>
        <taxon>Chloroflexales</taxon>
        <taxon>Chloroflexineae</taxon>
        <taxon>Oscillochloridaceae</taxon>
        <taxon>Candidatus Viridilinea</taxon>
    </lineage>
</organism>
<name>A0A426TRQ6_9CHLR</name>
<feature type="compositionally biased region" description="Polar residues" evidence="1">
    <location>
        <begin position="10"/>
        <end position="19"/>
    </location>
</feature>
<accession>A0A426TRQ6</accession>
<evidence type="ECO:0000256" key="1">
    <source>
        <dbReference type="SAM" id="MobiDB-lite"/>
    </source>
</evidence>
<dbReference type="SUPFAM" id="SSF52540">
    <property type="entry name" value="P-loop containing nucleoside triphosphate hydrolases"/>
    <property type="match status" value="1"/>
</dbReference>
<sequence length="462" mass="50444">MGAWGRRSLPQKTSFSSAVAASPPQRKKRSQLGQSSMSQTHPALADTLRRLVATDEAAAAVCQQLGYGERAALDARLAAGLPPFSREEVEGICAALRLDGATRNELLRLRGDLLLVQPDQCSSVVELAHLEELLTQLLGREQQTLVQMLAALLTEQVRGQLAGDALRDQLAAVPLISFERAQMHDVKIDTVAGRDVIRIDKVQLILPPSMGIPPAARPAPRRNAGVVAANPFGQRGRIDDPAKFFGRTALLHRVFDDLAKGSNLVLIGPREIGKSSLLAMIQRQGPTRLQVAPETIVTLDMQLVHSEADFFEALCFELNLEPCRGYRLARQLKGRRFILCLDEIEKMRREHFSAHVRQELRGLADGSNAAFSLVIASSQPLNELFPDQQFDTSPLHNICSPLDVPPFSRSEAREFLANRLAGTGVAFSADEIADLLESSGRHPARLQQAAAALYDMAIAKSS</sequence>
<dbReference type="PANTHER" id="PTHR34301:SF8">
    <property type="entry name" value="ATPASE DOMAIN-CONTAINING PROTEIN"/>
    <property type="match status" value="1"/>
</dbReference>
<dbReference type="Gene3D" id="3.40.50.300">
    <property type="entry name" value="P-loop containing nucleotide triphosphate hydrolases"/>
    <property type="match status" value="1"/>
</dbReference>
<feature type="region of interest" description="Disordered" evidence="1">
    <location>
        <begin position="1"/>
        <end position="40"/>
    </location>
</feature>
<evidence type="ECO:0000259" key="2">
    <source>
        <dbReference type="Pfam" id="PF13401"/>
    </source>
</evidence>
<dbReference type="EMBL" id="RSAS01000867">
    <property type="protein sequence ID" value="RRR66289.1"/>
    <property type="molecule type" value="Genomic_DNA"/>
</dbReference>
<dbReference type="Proteomes" id="UP000280307">
    <property type="component" value="Unassembled WGS sequence"/>
</dbReference>